<sequence length="190" mass="21406">MNLSQTLTVLSSMITPVVLIMASGSLIMTTSQRLGRVIERSRKLTDKLKELVKDNVAPEVLEKEGTILFEQLTKSTQRARLLQQAMATLYLTLSMFVATSITIGIVDIVNSNYTWLPILLSTIGAGMLFHASLLLIRESRVAVSAVNEEMDYALLYFQRNLPTLPKGHKMKWWRKILTLQRARTNKVPTS</sequence>
<dbReference type="Proteomes" id="UP000557307">
    <property type="component" value="Unassembled WGS sequence"/>
</dbReference>
<keyword evidence="1" id="KW-0472">Membrane</keyword>
<reference evidence="2 3" key="1">
    <citation type="submission" date="2020-08" db="EMBL/GenBank/DDBJ databases">
        <title>Genomic Encyclopedia of Type Strains, Phase IV (KMG-IV): sequencing the most valuable type-strain genomes for metagenomic binning, comparative biology and taxonomic classification.</title>
        <authorList>
            <person name="Goeker M."/>
        </authorList>
    </citation>
    <scope>NUCLEOTIDE SEQUENCE [LARGE SCALE GENOMIC DNA]</scope>
    <source>
        <strain evidence="2 3">DSM 105074</strain>
    </source>
</reference>
<dbReference type="InterPro" id="IPR021279">
    <property type="entry name" value="DUF2721"/>
</dbReference>
<feature type="transmembrane region" description="Helical" evidence="1">
    <location>
        <begin position="115"/>
        <end position="136"/>
    </location>
</feature>
<gene>
    <name evidence="2" type="ORF">HNQ92_001566</name>
</gene>
<dbReference type="EMBL" id="JACHGF010000002">
    <property type="protein sequence ID" value="MBB5283440.1"/>
    <property type="molecule type" value="Genomic_DNA"/>
</dbReference>
<dbReference type="AlphaFoldDB" id="A0A840TTX1"/>
<protein>
    <submittedName>
        <fullName evidence="2">Co/Zn/Cd efflux system component</fullName>
    </submittedName>
</protein>
<keyword evidence="1" id="KW-1133">Transmembrane helix</keyword>
<organism evidence="2 3">
    <name type="scientific">Rhabdobacter roseus</name>
    <dbReference type="NCBI Taxonomy" id="1655419"/>
    <lineage>
        <taxon>Bacteria</taxon>
        <taxon>Pseudomonadati</taxon>
        <taxon>Bacteroidota</taxon>
        <taxon>Cytophagia</taxon>
        <taxon>Cytophagales</taxon>
        <taxon>Cytophagaceae</taxon>
        <taxon>Rhabdobacter</taxon>
    </lineage>
</organism>
<dbReference type="RefSeq" id="WP_184172834.1">
    <property type="nucleotide sequence ID" value="NZ_JACHGF010000002.1"/>
</dbReference>
<accession>A0A840TTX1</accession>
<keyword evidence="1" id="KW-0812">Transmembrane</keyword>
<evidence type="ECO:0000313" key="2">
    <source>
        <dbReference type="EMBL" id="MBB5283440.1"/>
    </source>
</evidence>
<keyword evidence="3" id="KW-1185">Reference proteome</keyword>
<feature type="transmembrane region" description="Helical" evidence="1">
    <location>
        <begin position="87"/>
        <end position="109"/>
    </location>
</feature>
<evidence type="ECO:0000256" key="1">
    <source>
        <dbReference type="SAM" id="Phobius"/>
    </source>
</evidence>
<evidence type="ECO:0000313" key="3">
    <source>
        <dbReference type="Proteomes" id="UP000557307"/>
    </source>
</evidence>
<feature type="transmembrane region" description="Helical" evidence="1">
    <location>
        <begin position="6"/>
        <end position="28"/>
    </location>
</feature>
<comment type="caution">
    <text evidence="2">The sequence shown here is derived from an EMBL/GenBank/DDBJ whole genome shotgun (WGS) entry which is preliminary data.</text>
</comment>
<name>A0A840TTX1_9BACT</name>
<dbReference type="Pfam" id="PF11026">
    <property type="entry name" value="DUF2721"/>
    <property type="match status" value="1"/>
</dbReference>
<proteinExistence type="predicted"/>